<proteinExistence type="predicted"/>
<dbReference type="InterPro" id="IPR003593">
    <property type="entry name" value="AAA+_ATPase"/>
</dbReference>
<dbReference type="GO" id="GO:0005634">
    <property type="term" value="C:nucleus"/>
    <property type="evidence" value="ECO:0007669"/>
    <property type="project" value="TreeGrafter"/>
</dbReference>
<dbReference type="EMBL" id="UYRU01068003">
    <property type="protein sequence ID" value="VDN17238.1"/>
    <property type="molecule type" value="Genomic_DNA"/>
</dbReference>
<dbReference type="InterPro" id="IPR054425">
    <property type="entry name" value="Cdc6_ORC1-like_ATPase_lid"/>
</dbReference>
<accession>A0A3P7M4N7</accession>
<dbReference type="InterPro" id="IPR050311">
    <property type="entry name" value="ORC1/CDC6"/>
</dbReference>
<name>A0A3P7M4N7_DIBLA</name>
<dbReference type="GO" id="GO:0033314">
    <property type="term" value="P:mitotic DNA replication checkpoint signaling"/>
    <property type="evidence" value="ECO:0007669"/>
    <property type="project" value="TreeGrafter"/>
</dbReference>
<dbReference type="Gene3D" id="3.40.50.300">
    <property type="entry name" value="P-loop containing nucleotide triphosphate hydrolases"/>
    <property type="match status" value="1"/>
</dbReference>
<protein>
    <recommendedName>
        <fullName evidence="2">AAA+ ATPase domain-containing protein</fullName>
    </recommendedName>
</protein>
<dbReference type="PANTHER" id="PTHR10763:SF26">
    <property type="entry name" value="CELL DIVISION CONTROL PROTEIN 6 HOMOLOG"/>
    <property type="match status" value="1"/>
</dbReference>
<dbReference type="InterPro" id="IPR041664">
    <property type="entry name" value="AAA_16"/>
</dbReference>
<keyword evidence="1" id="KW-0235">DNA replication</keyword>
<evidence type="ECO:0000259" key="2">
    <source>
        <dbReference type="SMART" id="SM00382"/>
    </source>
</evidence>
<dbReference type="Gene3D" id="1.10.8.60">
    <property type="match status" value="1"/>
</dbReference>
<sequence length="365" mass="40347">MVLRTRNSELKTHSVDANGRQLRAVPSRLSYRGPRMARPLALHTGKLDEIIGREKEVEFLRKLMEDCITQKKNASLYISGAPGTGKTATVTQEVQTLLTAGRCQAIFINCMQLQTPKAVFACILSQLNPSSSHHSSSSSVENVVAAVEACLTKKSRRLPLILVLDEIDQLATAYQDILYTIFGWPDALPDSHLILIGIANALDLTERLLPGLQSRSLRPLHLSFPPYSKDQIFQIISDRLLRQSNSSGSSTQALDKLAIQFCAKKVAACSGDVRTALAVCHRAIELARLEARAKLRAAGDDEDVENTPPRQRRLLSSPALKATDEAFVVPTLRHVNQAFQEAQDSMHSLPFNWLPVSMCLFNNEE</sequence>
<reference evidence="3 4" key="1">
    <citation type="submission" date="2018-11" db="EMBL/GenBank/DDBJ databases">
        <authorList>
            <consortium name="Pathogen Informatics"/>
        </authorList>
    </citation>
    <scope>NUCLEOTIDE SEQUENCE [LARGE SCALE GENOMIC DNA]</scope>
</reference>
<dbReference type="SMART" id="SM00382">
    <property type="entry name" value="AAA"/>
    <property type="match status" value="1"/>
</dbReference>
<dbReference type="PIRSF" id="PIRSF001767">
    <property type="entry name" value="Cdc6"/>
    <property type="match status" value="1"/>
</dbReference>
<dbReference type="InterPro" id="IPR016314">
    <property type="entry name" value="Cdc6/18"/>
</dbReference>
<evidence type="ECO:0000313" key="4">
    <source>
        <dbReference type="Proteomes" id="UP000281553"/>
    </source>
</evidence>
<dbReference type="InterPro" id="IPR027417">
    <property type="entry name" value="P-loop_NTPase"/>
</dbReference>
<organism evidence="3 4">
    <name type="scientific">Dibothriocephalus latus</name>
    <name type="common">Fish tapeworm</name>
    <name type="synonym">Diphyllobothrium latum</name>
    <dbReference type="NCBI Taxonomy" id="60516"/>
    <lineage>
        <taxon>Eukaryota</taxon>
        <taxon>Metazoa</taxon>
        <taxon>Spiralia</taxon>
        <taxon>Lophotrochozoa</taxon>
        <taxon>Platyhelminthes</taxon>
        <taxon>Cestoda</taxon>
        <taxon>Eucestoda</taxon>
        <taxon>Diphyllobothriidea</taxon>
        <taxon>Diphyllobothriidae</taxon>
        <taxon>Dibothriocephalus</taxon>
    </lineage>
</organism>
<dbReference type="OrthoDB" id="1926878at2759"/>
<evidence type="ECO:0000256" key="1">
    <source>
        <dbReference type="ARBA" id="ARBA00022705"/>
    </source>
</evidence>
<dbReference type="GO" id="GO:0003688">
    <property type="term" value="F:DNA replication origin binding"/>
    <property type="evidence" value="ECO:0007669"/>
    <property type="project" value="TreeGrafter"/>
</dbReference>
<dbReference type="Pfam" id="PF22606">
    <property type="entry name" value="Cdc6-ORC-like_ATPase_lid"/>
    <property type="match status" value="1"/>
</dbReference>
<feature type="domain" description="AAA+ ATPase" evidence="2">
    <location>
        <begin position="72"/>
        <end position="226"/>
    </location>
</feature>
<dbReference type="AlphaFoldDB" id="A0A3P7M4N7"/>
<evidence type="ECO:0000313" key="3">
    <source>
        <dbReference type="EMBL" id="VDN17238.1"/>
    </source>
</evidence>
<gene>
    <name evidence="3" type="ORF">DILT_LOCUS12874</name>
</gene>
<dbReference type="GO" id="GO:0051301">
    <property type="term" value="P:cell division"/>
    <property type="evidence" value="ECO:0007669"/>
    <property type="project" value="InterPro"/>
</dbReference>
<dbReference type="GO" id="GO:0006270">
    <property type="term" value="P:DNA replication initiation"/>
    <property type="evidence" value="ECO:0007669"/>
    <property type="project" value="InterPro"/>
</dbReference>
<dbReference type="PANTHER" id="PTHR10763">
    <property type="entry name" value="CELL DIVISION CONTROL PROTEIN 6-RELATED"/>
    <property type="match status" value="1"/>
</dbReference>
<dbReference type="SUPFAM" id="SSF52540">
    <property type="entry name" value="P-loop containing nucleoside triphosphate hydrolases"/>
    <property type="match status" value="1"/>
</dbReference>
<dbReference type="Proteomes" id="UP000281553">
    <property type="component" value="Unassembled WGS sequence"/>
</dbReference>
<keyword evidence="4" id="KW-1185">Reference proteome</keyword>
<dbReference type="Pfam" id="PF13191">
    <property type="entry name" value="AAA_16"/>
    <property type="match status" value="1"/>
</dbReference>